<dbReference type="SUPFAM" id="SSF53850">
    <property type="entry name" value="Periplasmic binding protein-like II"/>
    <property type="match status" value="1"/>
</dbReference>
<dbReference type="RefSeq" id="WP_008824677.1">
    <property type="nucleotide sequence ID" value="NZ_AFNU02000016.1"/>
</dbReference>
<comment type="pathway">
    <text evidence="1">Quinol/quinone metabolism; menaquinone biosynthesis.</text>
</comment>
<dbReference type="PIRSF" id="PIRSF027386">
    <property type="entry name" value="UCP027386_ABC_sbc_TM0202"/>
    <property type="match status" value="1"/>
</dbReference>
<dbReference type="InterPro" id="IPR027024">
    <property type="entry name" value="UCP027386_ABC_sbc_TM0202"/>
</dbReference>
<dbReference type="Pfam" id="PF02621">
    <property type="entry name" value="VitK2_biosynth"/>
    <property type="match status" value="1"/>
</dbReference>
<dbReference type="PROSITE" id="PS51257">
    <property type="entry name" value="PROKAR_LIPOPROTEIN"/>
    <property type="match status" value="1"/>
</dbReference>
<dbReference type="InterPro" id="IPR003773">
    <property type="entry name" value="Menaquinone_biosynth"/>
</dbReference>
<proteinExistence type="predicted"/>
<dbReference type="EMBL" id="AFNU02000016">
    <property type="protein sequence ID" value="ERJ11103.1"/>
    <property type="molecule type" value="Genomic_DNA"/>
</dbReference>
<dbReference type="AlphaFoldDB" id="U2E7C3"/>
<evidence type="ECO:0000313" key="4">
    <source>
        <dbReference type="EMBL" id="ERJ11103.1"/>
    </source>
</evidence>
<evidence type="ECO:0000256" key="2">
    <source>
        <dbReference type="ARBA" id="ARBA00022428"/>
    </source>
</evidence>
<dbReference type="PANTHER" id="PTHR30024">
    <property type="entry name" value="ALIPHATIC SULFONATES-BINDING PROTEIN-RELATED"/>
    <property type="match status" value="1"/>
</dbReference>
<name>U2E7C3_9MOLU</name>
<dbReference type="OrthoDB" id="9814375at2"/>
<dbReference type="UniPathway" id="UPA00079"/>
<comment type="caution">
    <text evidence="4">The sequence shown here is derived from an EMBL/GenBank/DDBJ whole genome shotgun (WGS) entry which is preliminary data.</text>
</comment>
<keyword evidence="4" id="KW-0449">Lipoprotein</keyword>
<accession>U2E7C3</accession>
<dbReference type="Gene3D" id="3.40.190.10">
    <property type="entry name" value="Periplasmic binding protein-like II"/>
    <property type="match status" value="2"/>
</dbReference>
<dbReference type="GO" id="GO:0016829">
    <property type="term" value="F:lyase activity"/>
    <property type="evidence" value="ECO:0007669"/>
    <property type="project" value="UniProtKB-KW"/>
</dbReference>
<dbReference type="Proteomes" id="UP000005707">
    <property type="component" value="Unassembled WGS sequence"/>
</dbReference>
<keyword evidence="3" id="KW-0456">Lyase</keyword>
<keyword evidence="2" id="KW-0474">Menaquinone biosynthesis</keyword>
<keyword evidence="5" id="KW-1185">Reference proteome</keyword>
<dbReference type="PANTHER" id="PTHR30024:SF46">
    <property type="entry name" value="ABC TRANSPORTER, SUBSTRATE-BINDING LIPOPROTEIN"/>
    <property type="match status" value="1"/>
</dbReference>
<reference evidence="4 5" key="1">
    <citation type="journal article" date="2011" name="J. Bacteriol.">
        <title>Genome sequence of Haloplasma contractile, an unusual contractile bacterium from a deep-sea anoxic brine lake.</title>
        <authorList>
            <person name="Antunes A."/>
            <person name="Alam I."/>
            <person name="El Dorry H."/>
            <person name="Siam R."/>
            <person name="Robertson A."/>
            <person name="Bajic V.B."/>
            <person name="Stingl U."/>
        </authorList>
    </citation>
    <scope>NUCLEOTIDE SEQUENCE [LARGE SCALE GENOMIC DNA]</scope>
    <source>
        <strain evidence="4 5">SSD-17B</strain>
    </source>
</reference>
<evidence type="ECO:0000256" key="1">
    <source>
        <dbReference type="ARBA" id="ARBA00004863"/>
    </source>
</evidence>
<gene>
    <name evidence="4" type="ORF">HLPCO_002842</name>
</gene>
<protein>
    <submittedName>
        <fullName evidence="4">ABC transporter substrate-binding lipoprotein</fullName>
    </submittedName>
</protein>
<reference evidence="4 5" key="2">
    <citation type="journal article" date="2013" name="PLoS ONE">
        <title>INDIGO - INtegrated Data Warehouse of MIcrobial GenOmes with Examples from the Red Sea Extremophiles.</title>
        <authorList>
            <person name="Alam I."/>
            <person name="Antunes A."/>
            <person name="Kamau A.A."/>
            <person name="Ba Alawi W."/>
            <person name="Kalkatawi M."/>
            <person name="Stingl U."/>
            <person name="Bajic V.B."/>
        </authorList>
    </citation>
    <scope>NUCLEOTIDE SEQUENCE [LARGE SCALE GENOMIC DNA]</scope>
    <source>
        <strain evidence="4 5">SSD-17B</strain>
    </source>
</reference>
<sequence length="327" mass="36353">MRKYLILSIIFTLSIVLFGCNEDEKTSDGQNTVDEVKIIVPKGGPTVTLIEMIHEDNLTIEGVNITIETVDGPNLLVSAITSQSHDIVIAPTNLGAKLYNKNSSYRFAGTVAWGNLYLVSRDENVNIADLENKTIVAFGEKSTPDILLQLALKQHGLTVGENVTIEYYNSLTDIAPMFKKGDYDYALLAEPVLTKLGYNDEKYITLDLQTEWKSITNNDSYPQAGIFINETLINEQETLVNAIINEIKSSIEFATNNPDSAGTYYEQADLGLKAGIIKQSIPRLNIRFSSASDSKLALESYLNEIIDFDSKLIGDTLPSDDFYYQYD</sequence>
<evidence type="ECO:0000313" key="5">
    <source>
        <dbReference type="Proteomes" id="UP000005707"/>
    </source>
</evidence>
<dbReference type="InParanoid" id="U2E7C3"/>
<dbReference type="GO" id="GO:0009234">
    <property type="term" value="P:menaquinone biosynthetic process"/>
    <property type="evidence" value="ECO:0007669"/>
    <property type="project" value="UniProtKB-UniPathway"/>
</dbReference>
<dbReference type="eggNOG" id="COG0715">
    <property type="taxonomic scope" value="Bacteria"/>
</dbReference>
<evidence type="ECO:0000256" key="3">
    <source>
        <dbReference type="ARBA" id="ARBA00023239"/>
    </source>
</evidence>
<dbReference type="STRING" id="1033810.HLPCO_002842"/>
<organism evidence="4 5">
    <name type="scientific">Haloplasma contractile SSD-17B</name>
    <dbReference type="NCBI Taxonomy" id="1033810"/>
    <lineage>
        <taxon>Bacteria</taxon>
        <taxon>Bacillati</taxon>
        <taxon>Mycoplasmatota</taxon>
        <taxon>Mollicutes</taxon>
        <taxon>Haloplasmatales</taxon>
        <taxon>Haloplasmataceae</taxon>
        <taxon>Haloplasma</taxon>
    </lineage>
</organism>